<feature type="transmembrane region" description="Helical" evidence="1">
    <location>
        <begin position="78"/>
        <end position="98"/>
    </location>
</feature>
<keyword evidence="1" id="KW-1133">Transmembrane helix</keyword>
<dbReference type="InterPro" id="IPR050879">
    <property type="entry name" value="Acyltransferase_3"/>
</dbReference>
<protein>
    <recommendedName>
        <fullName evidence="2">Acyltransferase 3 domain-containing protein</fullName>
    </recommendedName>
</protein>
<feature type="transmembrane region" description="Helical" evidence="1">
    <location>
        <begin position="193"/>
        <end position="212"/>
    </location>
</feature>
<evidence type="ECO:0000313" key="3">
    <source>
        <dbReference type="EMBL" id="AKD55966.1"/>
    </source>
</evidence>
<dbReference type="EMBL" id="CP010429">
    <property type="protein sequence ID" value="AKD55966.1"/>
    <property type="molecule type" value="Genomic_DNA"/>
</dbReference>
<reference evidence="3 4" key="1">
    <citation type="journal article" date="2014" name="Curr. Microbiol.">
        <title>Spirosoma radiotolerans sp. nov., a gamma-radiation-resistant bacterium isolated from gamma ray-irradiated soil.</title>
        <authorList>
            <person name="Lee J.J."/>
            <person name="Srinivasan S."/>
            <person name="Lim S."/>
            <person name="Joe M."/>
            <person name="Im S."/>
            <person name="Bae S.I."/>
            <person name="Park K.R."/>
            <person name="Han J.H."/>
            <person name="Park S.H."/>
            <person name="Joo B.M."/>
            <person name="Park S.J."/>
            <person name="Kim M.K."/>
        </authorList>
    </citation>
    <scope>NUCLEOTIDE SEQUENCE [LARGE SCALE GENOMIC DNA]</scope>
    <source>
        <strain evidence="3 4">DG5A</strain>
    </source>
</reference>
<name>A0A0E3V835_9BACT</name>
<dbReference type="GO" id="GO:0016020">
    <property type="term" value="C:membrane"/>
    <property type="evidence" value="ECO:0007669"/>
    <property type="project" value="TreeGrafter"/>
</dbReference>
<evidence type="ECO:0000313" key="4">
    <source>
        <dbReference type="Proteomes" id="UP000033054"/>
    </source>
</evidence>
<dbReference type="STRING" id="1379870.SD10_14700"/>
<gene>
    <name evidence="3" type="ORF">SD10_14700</name>
</gene>
<evidence type="ECO:0000259" key="2">
    <source>
        <dbReference type="Pfam" id="PF01757"/>
    </source>
</evidence>
<organism evidence="3 4">
    <name type="scientific">Spirosoma radiotolerans</name>
    <dbReference type="NCBI Taxonomy" id="1379870"/>
    <lineage>
        <taxon>Bacteria</taxon>
        <taxon>Pseudomonadati</taxon>
        <taxon>Bacteroidota</taxon>
        <taxon>Cytophagia</taxon>
        <taxon>Cytophagales</taxon>
        <taxon>Cytophagaceae</taxon>
        <taxon>Spirosoma</taxon>
    </lineage>
</organism>
<dbReference type="Pfam" id="PF01757">
    <property type="entry name" value="Acyl_transf_3"/>
    <property type="match status" value="1"/>
</dbReference>
<feature type="transmembrane region" description="Helical" evidence="1">
    <location>
        <begin position="285"/>
        <end position="306"/>
    </location>
</feature>
<feature type="transmembrane region" description="Helical" evidence="1">
    <location>
        <begin position="224"/>
        <end position="242"/>
    </location>
</feature>
<dbReference type="HOGENOM" id="CLU_005679_2_1_10"/>
<dbReference type="PANTHER" id="PTHR23028:SF131">
    <property type="entry name" value="BLR2367 PROTEIN"/>
    <property type="match status" value="1"/>
</dbReference>
<dbReference type="OrthoDB" id="9796461at2"/>
<proteinExistence type="predicted"/>
<feature type="transmembrane region" description="Helical" evidence="1">
    <location>
        <begin position="248"/>
        <end position="273"/>
    </location>
</feature>
<dbReference type="RefSeq" id="WP_046574644.1">
    <property type="nucleotide sequence ID" value="NZ_CP010429.1"/>
</dbReference>
<feature type="transmembrane region" description="Helical" evidence="1">
    <location>
        <begin position="142"/>
        <end position="160"/>
    </location>
</feature>
<keyword evidence="1" id="KW-0472">Membrane</keyword>
<keyword evidence="4" id="KW-1185">Reference proteome</keyword>
<dbReference type="GO" id="GO:0016747">
    <property type="term" value="F:acyltransferase activity, transferring groups other than amino-acyl groups"/>
    <property type="evidence" value="ECO:0007669"/>
    <property type="project" value="InterPro"/>
</dbReference>
<dbReference type="InterPro" id="IPR002656">
    <property type="entry name" value="Acyl_transf_3_dom"/>
</dbReference>
<dbReference type="PANTHER" id="PTHR23028">
    <property type="entry name" value="ACETYLTRANSFERASE"/>
    <property type="match status" value="1"/>
</dbReference>
<evidence type="ECO:0000256" key="1">
    <source>
        <dbReference type="SAM" id="Phobius"/>
    </source>
</evidence>
<sequence length="359" mass="41192">MRFRAVDSFRGMAAIMVILFHLQHLNLLSGIAFIAKSDIFVDFFFVLSGFVITHSNYDRISNLASVKPFIKKRFNRLYPLHLFTLLLVLGFELVRYGIDRYVVKLTNPVFASDKSLPSFLANLTLTQSLNLFDQVTWNGPSWSISVEFYTYIVWALCLVLFRKNLLLMCSLLFCLLGWFIVQHHGSIIFNYDYGFVRCLYSFLIGMLTYRLNRQLPIPFSYRQFSVVEVFLFALTIVAVSSFTHSESWLMPFLFAAVIVVFSRESGAVSTVLASHRVEFLGKLSYSYYLNHAVVLAVMDLLFFKLIKIPHSGLGELLFVVTCLACVHLMSVFTYRYVELIRQPPAPNRSGKAMPEMVVS</sequence>
<feature type="domain" description="Acyltransferase 3" evidence="2">
    <location>
        <begin position="5"/>
        <end position="326"/>
    </location>
</feature>
<dbReference type="PATRIC" id="fig|1379870.5.peg.3196"/>
<keyword evidence="1" id="KW-0812">Transmembrane</keyword>
<dbReference type="GO" id="GO:0000271">
    <property type="term" value="P:polysaccharide biosynthetic process"/>
    <property type="evidence" value="ECO:0007669"/>
    <property type="project" value="TreeGrafter"/>
</dbReference>
<accession>A0A0E3V835</accession>
<dbReference type="Proteomes" id="UP000033054">
    <property type="component" value="Chromosome"/>
</dbReference>
<dbReference type="AlphaFoldDB" id="A0A0E3V835"/>
<feature type="transmembrane region" description="Helical" evidence="1">
    <location>
        <begin position="12"/>
        <end position="33"/>
    </location>
</feature>
<dbReference type="KEGG" id="srd:SD10_14700"/>
<feature type="transmembrane region" description="Helical" evidence="1">
    <location>
        <begin position="165"/>
        <end position="181"/>
    </location>
</feature>
<feature type="transmembrane region" description="Helical" evidence="1">
    <location>
        <begin position="312"/>
        <end position="334"/>
    </location>
</feature>
<feature type="transmembrane region" description="Helical" evidence="1">
    <location>
        <begin position="39"/>
        <end position="57"/>
    </location>
</feature>